<dbReference type="EMBL" id="JAUJWU010000005">
    <property type="protein sequence ID" value="MDN7247187.1"/>
    <property type="molecule type" value="Genomic_DNA"/>
</dbReference>
<protein>
    <recommendedName>
        <fullName evidence="2">Universal stress protein</fullName>
    </recommendedName>
</protein>
<dbReference type="Pfam" id="PF00582">
    <property type="entry name" value="Usp"/>
    <property type="match status" value="1"/>
</dbReference>
<comment type="caution">
    <text evidence="4">The sequence shown here is derived from an EMBL/GenBank/DDBJ whole genome shotgun (WGS) entry which is preliminary data.</text>
</comment>
<evidence type="ECO:0000259" key="3">
    <source>
        <dbReference type="Pfam" id="PF00582"/>
    </source>
</evidence>
<evidence type="ECO:0000256" key="1">
    <source>
        <dbReference type="ARBA" id="ARBA00008791"/>
    </source>
</evidence>
<dbReference type="Gene3D" id="3.40.50.620">
    <property type="entry name" value="HUPs"/>
    <property type="match status" value="1"/>
</dbReference>
<reference evidence="4 5" key="1">
    <citation type="submission" date="2023-07" db="EMBL/GenBank/DDBJ databases">
        <title>Novel species in genus Planococcus.</title>
        <authorList>
            <person name="Ning S."/>
        </authorList>
    </citation>
    <scope>NUCLEOTIDE SEQUENCE [LARGE SCALE GENOMIC DNA]</scope>
    <source>
        <strain evidence="4 5">N017</strain>
    </source>
</reference>
<dbReference type="RefSeq" id="WP_301857478.1">
    <property type="nucleotide sequence ID" value="NZ_JAUJWU010000005.1"/>
</dbReference>
<evidence type="ECO:0000313" key="4">
    <source>
        <dbReference type="EMBL" id="MDN7247187.1"/>
    </source>
</evidence>
<dbReference type="PRINTS" id="PR01438">
    <property type="entry name" value="UNVRSLSTRESS"/>
</dbReference>
<proteinExistence type="inferred from homology"/>
<dbReference type="PIRSF" id="PIRSF006276">
    <property type="entry name" value="UspA"/>
    <property type="match status" value="1"/>
</dbReference>
<comment type="subcellular location">
    <subcellularLocation>
        <location evidence="2">Cytoplasm</location>
    </subcellularLocation>
</comment>
<dbReference type="InterPro" id="IPR014729">
    <property type="entry name" value="Rossmann-like_a/b/a_fold"/>
</dbReference>
<dbReference type="InterPro" id="IPR006015">
    <property type="entry name" value="Universal_stress_UspA"/>
</dbReference>
<keyword evidence="2" id="KW-0963">Cytoplasm</keyword>
<comment type="similarity">
    <text evidence="1 2">Belongs to the universal stress protein A family.</text>
</comment>
<dbReference type="PANTHER" id="PTHR46268">
    <property type="entry name" value="STRESS RESPONSE PROTEIN NHAX"/>
    <property type="match status" value="1"/>
</dbReference>
<dbReference type="InterPro" id="IPR006016">
    <property type="entry name" value="UspA"/>
</dbReference>
<feature type="domain" description="UspA" evidence="3">
    <location>
        <begin position="5"/>
        <end position="144"/>
    </location>
</feature>
<dbReference type="SUPFAM" id="SSF52402">
    <property type="entry name" value="Adenine nucleotide alpha hydrolases-like"/>
    <property type="match status" value="1"/>
</dbReference>
<organism evidence="4 5">
    <name type="scientific">Planococcus shenhongbingii</name>
    <dbReference type="NCBI Taxonomy" id="3058398"/>
    <lineage>
        <taxon>Bacteria</taxon>
        <taxon>Bacillati</taxon>
        <taxon>Bacillota</taxon>
        <taxon>Bacilli</taxon>
        <taxon>Bacillales</taxon>
        <taxon>Caryophanaceae</taxon>
        <taxon>Planococcus</taxon>
    </lineage>
</organism>
<evidence type="ECO:0000313" key="5">
    <source>
        <dbReference type="Proteomes" id="UP001172142"/>
    </source>
</evidence>
<accession>A0ABT8NH24</accession>
<dbReference type="CDD" id="cd00293">
    <property type="entry name" value="USP-like"/>
    <property type="match status" value="1"/>
</dbReference>
<dbReference type="Proteomes" id="UP001172142">
    <property type="component" value="Unassembled WGS sequence"/>
</dbReference>
<name>A0ABT8NH24_9BACL</name>
<evidence type="ECO:0000256" key="2">
    <source>
        <dbReference type="PIRNR" id="PIRNR006276"/>
    </source>
</evidence>
<sequence length="160" mass="17733">MTFEYKNILAAVDGSNEAKRAFETSVGIAKRNNAILNLIYVVDTRSYTAMTKRVPSIDDRVFTHGRELLDNYKKEAQAAGLPEVNIIVAPGSPHKVISREYAKRVNADLIVCGAQGMNAVEHFLMGSVSEHIVRSSPCDVLVVRRSESEKAEDQQRADLK</sequence>
<keyword evidence="5" id="KW-1185">Reference proteome</keyword>
<dbReference type="PANTHER" id="PTHR46268:SF6">
    <property type="entry name" value="UNIVERSAL STRESS PROTEIN UP12"/>
    <property type="match status" value="1"/>
</dbReference>
<gene>
    <name evidence="4" type="ORF">QWY13_17035</name>
</gene>